<feature type="transmembrane region" description="Helical" evidence="7">
    <location>
        <begin position="282"/>
        <end position="307"/>
    </location>
</feature>
<evidence type="ECO:0000256" key="1">
    <source>
        <dbReference type="ARBA" id="ARBA00004141"/>
    </source>
</evidence>
<keyword evidence="2" id="KW-0813">Transport</keyword>
<feature type="region of interest" description="Disordered" evidence="6">
    <location>
        <begin position="1"/>
        <end position="20"/>
    </location>
</feature>
<evidence type="ECO:0000256" key="4">
    <source>
        <dbReference type="ARBA" id="ARBA00022989"/>
    </source>
</evidence>
<accession>A0A5E4UUT0</accession>
<keyword evidence="5 7" id="KW-0472">Membrane</keyword>
<feature type="transmembrane region" description="Helical" evidence="7">
    <location>
        <begin position="125"/>
        <end position="145"/>
    </location>
</feature>
<evidence type="ECO:0000256" key="6">
    <source>
        <dbReference type="SAM" id="MobiDB-lite"/>
    </source>
</evidence>
<evidence type="ECO:0008006" key="10">
    <source>
        <dbReference type="Google" id="ProtNLM"/>
    </source>
</evidence>
<feature type="transmembrane region" description="Helical" evidence="7">
    <location>
        <begin position="62"/>
        <end position="82"/>
    </location>
</feature>
<dbReference type="GO" id="GO:0035673">
    <property type="term" value="F:oligopeptide transmembrane transporter activity"/>
    <property type="evidence" value="ECO:0007669"/>
    <property type="project" value="InterPro"/>
</dbReference>
<dbReference type="AlphaFoldDB" id="A0A5E4UUT0"/>
<dbReference type="Proteomes" id="UP000366945">
    <property type="component" value="Unassembled WGS sequence"/>
</dbReference>
<feature type="transmembrane region" description="Helical" evidence="7">
    <location>
        <begin position="411"/>
        <end position="432"/>
    </location>
</feature>
<keyword evidence="9" id="KW-1185">Reference proteome</keyword>
<evidence type="ECO:0000313" key="9">
    <source>
        <dbReference type="Proteomes" id="UP000366945"/>
    </source>
</evidence>
<protein>
    <recommendedName>
        <fullName evidence="10">OPT oligopeptide transporter protein</fullName>
    </recommendedName>
</protein>
<name>A0A5E4UUT0_9BURK</name>
<dbReference type="EMBL" id="CABPSK010000002">
    <property type="protein sequence ID" value="VVE02220.1"/>
    <property type="molecule type" value="Genomic_DNA"/>
</dbReference>
<keyword evidence="4 7" id="KW-1133">Transmembrane helix</keyword>
<dbReference type="Pfam" id="PF03169">
    <property type="entry name" value="OPT"/>
    <property type="match status" value="1"/>
</dbReference>
<gene>
    <name evidence="8" type="ORF">PPN31114_02183</name>
</gene>
<dbReference type="OrthoDB" id="3652263at2"/>
<proteinExistence type="predicted"/>
<keyword evidence="3 7" id="KW-0812">Transmembrane</keyword>
<comment type="subcellular location">
    <subcellularLocation>
        <location evidence="1">Membrane</location>
        <topology evidence="1">Multi-pass membrane protein</topology>
    </subcellularLocation>
</comment>
<evidence type="ECO:0000313" key="8">
    <source>
        <dbReference type="EMBL" id="VVE02220.1"/>
    </source>
</evidence>
<feature type="transmembrane region" description="Helical" evidence="7">
    <location>
        <begin position="483"/>
        <end position="509"/>
    </location>
</feature>
<feature type="transmembrane region" description="Helical" evidence="7">
    <location>
        <begin position="37"/>
        <end position="56"/>
    </location>
</feature>
<feature type="transmembrane region" description="Helical" evidence="7">
    <location>
        <begin position="242"/>
        <end position="262"/>
    </location>
</feature>
<dbReference type="RefSeq" id="WP_150679517.1">
    <property type="nucleotide sequence ID" value="NZ_CABPSK010000002.1"/>
</dbReference>
<reference evidence="8 9" key="1">
    <citation type="submission" date="2019-08" db="EMBL/GenBank/DDBJ databases">
        <authorList>
            <person name="Peeters C."/>
        </authorList>
    </citation>
    <scope>NUCLEOTIDE SEQUENCE [LARGE SCALE GENOMIC DNA]</scope>
    <source>
        <strain evidence="8 9">LMG 31114</strain>
    </source>
</reference>
<feature type="transmembrane region" description="Helical" evidence="7">
    <location>
        <begin position="521"/>
        <end position="539"/>
    </location>
</feature>
<dbReference type="InterPro" id="IPR004813">
    <property type="entry name" value="OPT"/>
</dbReference>
<evidence type="ECO:0000256" key="5">
    <source>
        <dbReference type="ARBA" id="ARBA00023136"/>
    </source>
</evidence>
<dbReference type="GO" id="GO:0016020">
    <property type="term" value="C:membrane"/>
    <property type="evidence" value="ECO:0007669"/>
    <property type="project" value="UniProtKB-SubCell"/>
</dbReference>
<feature type="transmembrane region" description="Helical" evidence="7">
    <location>
        <begin position="345"/>
        <end position="370"/>
    </location>
</feature>
<feature type="transmembrane region" description="Helical" evidence="7">
    <location>
        <begin position="94"/>
        <end position="119"/>
    </location>
</feature>
<feature type="transmembrane region" description="Helical" evidence="7">
    <location>
        <begin position="181"/>
        <end position="204"/>
    </location>
</feature>
<organism evidence="8 9">
    <name type="scientific">Pandoraea pneumonica</name>
    <dbReference type="NCBI Taxonomy" id="2508299"/>
    <lineage>
        <taxon>Bacteria</taxon>
        <taxon>Pseudomonadati</taxon>
        <taxon>Pseudomonadota</taxon>
        <taxon>Betaproteobacteria</taxon>
        <taxon>Burkholderiales</taxon>
        <taxon>Burkholderiaceae</taxon>
        <taxon>Pandoraea</taxon>
    </lineage>
</organism>
<evidence type="ECO:0000256" key="2">
    <source>
        <dbReference type="ARBA" id="ARBA00022448"/>
    </source>
</evidence>
<evidence type="ECO:0000256" key="3">
    <source>
        <dbReference type="ARBA" id="ARBA00022692"/>
    </source>
</evidence>
<evidence type="ECO:0000256" key="7">
    <source>
        <dbReference type="SAM" id="Phobius"/>
    </source>
</evidence>
<feature type="transmembrane region" description="Helical" evidence="7">
    <location>
        <begin position="314"/>
        <end position="339"/>
    </location>
</feature>
<dbReference type="GeneID" id="300404219"/>
<sequence>MKSAPPSAAAKPPGAPSGAPYAPLDGKHPTVFEPTSLLLMVAVSVAGAIIGMQLIVTLGISANTSIIGALLAMLVARLPIAMMRKFRSVHRQNLVQTAISSATFGASNSLMIPIGIPFAMGRPDLIVPLLIGVMIAMFLDGTVLYRVFDSKAFPATGTWPAGIATAESIIAGDQGGKKARLLVYGVAGGVVGSVLGVPMSAFGVAFIGNIWALGSFGAGLLIKGYSLPLLHVDLNKIYLPHGFMIGAGVVALIQVTFLVLRGNRKGAQAENGYQPTVSDRKLVGFLGASFLAYVGIALLIALCAGLATHMSPGMLIGFLLFAAFAAFAHELIVGIAAMYSGWFPAFAVALITLVIGMLCGFPPTALGLLVGLSSATGPAFADMGYDLKTGFILRGNGADPALERAGRKQQYYAGMLGFCVAAVAVVLAYPHFFANNMFPPVDKVYAATIEAGVSSDIGHQLMIWAIPGALLQLIGGPKRQLGVLMATGLLLMSPAAGWAVAAGLVLRVLIVRRWGAAGESACGTLAAGFIAGDALYSFFKPLLFGKLLAK</sequence>
<feature type="transmembrane region" description="Helical" evidence="7">
    <location>
        <begin position="210"/>
        <end position="230"/>
    </location>
</feature>